<dbReference type="EMBL" id="CM018047">
    <property type="protein sequence ID" value="KAA8524369.1"/>
    <property type="molecule type" value="Genomic_DNA"/>
</dbReference>
<sequence length="142" mass="15825">MNKVAVAYPIRFQTQTNGHPTSTKFPLSPTEVDHLVRNIAEYMLAREKIMWKKEYEYVTGLDFSFLFICFVQWKQRLSSTYPGAADNVAAVSFGTVLPSPPPDTARPPTAIAVAVAAQPATIDSVSFEVVVDQNNESRVLRF</sequence>
<name>A0A5J5A238_9ASTE</name>
<proteinExistence type="predicted"/>
<evidence type="ECO:0000313" key="2">
    <source>
        <dbReference type="Proteomes" id="UP000325577"/>
    </source>
</evidence>
<keyword evidence="2" id="KW-1185">Reference proteome</keyword>
<organism evidence="1 2">
    <name type="scientific">Nyssa sinensis</name>
    <dbReference type="NCBI Taxonomy" id="561372"/>
    <lineage>
        <taxon>Eukaryota</taxon>
        <taxon>Viridiplantae</taxon>
        <taxon>Streptophyta</taxon>
        <taxon>Embryophyta</taxon>
        <taxon>Tracheophyta</taxon>
        <taxon>Spermatophyta</taxon>
        <taxon>Magnoliopsida</taxon>
        <taxon>eudicotyledons</taxon>
        <taxon>Gunneridae</taxon>
        <taxon>Pentapetalae</taxon>
        <taxon>asterids</taxon>
        <taxon>Cornales</taxon>
        <taxon>Nyssaceae</taxon>
        <taxon>Nyssa</taxon>
    </lineage>
</organism>
<evidence type="ECO:0000313" key="1">
    <source>
        <dbReference type="EMBL" id="KAA8524369.1"/>
    </source>
</evidence>
<accession>A0A5J5A238</accession>
<dbReference type="Proteomes" id="UP000325577">
    <property type="component" value="Linkage Group LG4"/>
</dbReference>
<gene>
    <name evidence="1" type="ORF">F0562_010792</name>
</gene>
<dbReference type="AlphaFoldDB" id="A0A5J5A238"/>
<dbReference type="OrthoDB" id="1759957at2759"/>
<protein>
    <submittedName>
        <fullName evidence="1">Uncharacterized protein</fullName>
    </submittedName>
</protein>
<reference evidence="1 2" key="1">
    <citation type="submission" date="2019-09" db="EMBL/GenBank/DDBJ databases">
        <title>A chromosome-level genome assembly of the Chinese tupelo Nyssa sinensis.</title>
        <authorList>
            <person name="Yang X."/>
            <person name="Kang M."/>
            <person name="Yang Y."/>
            <person name="Xiong H."/>
            <person name="Wang M."/>
            <person name="Zhang Z."/>
            <person name="Wang Z."/>
            <person name="Wu H."/>
            <person name="Ma T."/>
            <person name="Liu J."/>
            <person name="Xi Z."/>
        </authorList>
    </citation>
    <scope>NUCLEOTIDE SEQUENCE [LARGE SCALE GENOMIC DNA]</scope>
    <source>
        <strain evidence="1">J267</strain>
        <tissue evidence="1">Leaf</tissue>
    </source>
</reference>